<evidence type="ECO:0000313" key="2">
    <source>
        <dbReference type="Proteomes" id="UP000031565"/>
    </source>
</evidence>
<gene>
    <name evidence="1" type="ORF">SMSRO_SF027080</name>
</gene>
<protein>
    <submittedName>
        <fullName evidence="1">Uncharacterized protein</fullName>
    </submittedName>
</protein>
<dbReference type="EMBL" id="JTLV02000005">
    <property type="protein sequence ID" value="PQM30051.1"/>
    <property type="molecule type" value="Genomic_DNA"/>
</dbReference>
<dbReference type="Proteomes" id="UP000031565">
    <property type="component" value="Unassembled WGS sequence"/>
</dbReference>
<dbReference type="AlphaFoldDB" id="A0A2P6F9C8"/>
<keyword evidence="2" id="KW-1185">Reference proteome</keyword>
<comment type="caution">
    <text evidence="1">The sequence shown here is derived from an EMBL/GenBank/DDBJ whole genome shotgun (WGS) entry which is preliminary data.</text>
</comment>
<reference evidence="1 2" key="1">
    <citation type="journal article" date="2015" name="MBio">
        <title>Genome sequence of the Drosophila melanogaster male-killing Spiroplasma strain MSRO endosymbiont.</title>
        <authorList>
            <person name="Paredes J.C."/>
            <person name="Herren J.K."/>
            <person name="Schupfer F."/>
            <person name="Marin R."/>
            <person name="Claverol S."/>
            <person name="Kuo C.H."/>
            <person name="Lemaitre B."/>
            <person name="Beven L."/>
        </authorList>
    </citation>
    <scope>NUCLEOTIDE SEQUENCE [LARGE SCALE GENOMIC DNA]</scope>
    <source>
        <strain evidence="1 2">MSRO</strain>
    </source>
</reference>
<name>A0A2P6F9C8_9MOLU</name>
<organism evidence="1 2">
    <name type="scientific">Spiroplasma poulsonii</name>
    <dbReference type="NCBI Taxonomy" id="2138"/>
    <lineage>
        <taxon>Bacteria</taxon>
        <taxon>Bacillati</taxon>
        <taxon>Mycoplasmatota</taxon>
        <taxon>Mollicutes</taxon>
        <taxon>Entomoplasmatales</taxon>
        <taxon>Spiroplasmataceae</taxon>
        <taxon>Spiroplasma</taxon>
    </lineage>
</organism>
<proteinExistence type="predicted"/>
<evidence type="ECO:0000313" key="1">
    <source>
        <dbReference type="EMBL" id="PQM30051.1"/>
    </source>
</evidence>
<sequence length="86" mass="10139">MVLLLMLFLVLYRINLFNLECELIQAIYDYCLADGQYEVIPFRSYTAENADDANKAFFTLNETLIELTNQLVIYILDCQPIKCLWF</sequence>
<accession>A0A2P6F9C8</accession>